<accession>A0A2T0LFV5</accession>
<evidence type="ECO:0000259" key="3">
    <source>
        <dbReference type="PROSITE" id="PS51462"/>
    </source>
</evidence>
<sequence length="147" mass="16818">MDGLKEVSAGGVVFRRKNGRTEILLIEDRYSRWTLPKGKREKGETNEETALREIREETGVSGRILRPLTSVHYRYFHPDHGDVEKEVHYYLVEATSEALHPALSEIGGARWLPPEEAWRLMQGEGYDNNLPVMEEAYRHLGLLAGES</sequence>
<dbReference type="PANTHER" id="PTHR21340:SF0">
    <property type="entry name" value="BIS(5'-NUCLEOSYL)-TETRAPHOSPHATASE [ASYMMETRICAL]"/>
    <property type="match status" value="1"/>
</dbReference>
<dbReference type="GO" id="GO:0006754">
    <property type="term" value="P:ATP biosynthetic process"/>
    <property type="evidence" value="ECO:0007669"/>
    <property type="project" value="TreeGrafter"/>
</dbReference>
<dbReference type="InterPro" id="IPR000086">
    <property type="entry name" value="NUDIX_hydrolase_dom"/>
</dbReference>
<name>A0A2T0LFV5_9BACL</name>
<evidence type="ECO:0000256" key="1">
    <source>
        <dbReference type="ARBA" id="ARBA00022801"/>
    </source>
</evidence>
<evidence type="ECO:0000313" key="5">
    <source>
        <dbReference type="Proteomes" id="UP000237797"/>
    </source>
</evidence>
<reference evidence="4 5" key="1">
    <citation type="submission" date="2018-03" db="EMBL/GenBank/DDBJ databases">
        <title>Genomic Encyclopedia of Archaeal and Bacterial Type Strains, Phase II (KMG-II): from individual species to whole genera.</title>
        <authorList>
            <person name="Goeker M."/>
        </authorList>
    </citation>
    <scope>NUCLEOTIDE SEQUENCE [LARGE SCALE GENOMIC DNA]</scope>
    <source>
        <strain evidence="4 5">DSM 44946</strain>
    </source>
</reference>
<dbReference type="InterPro" id="IPR020084">
    <property type="entry name" value="NUDIX_hydrolase_CS"/>
</dbReference>
<dbReference type="GO" id="GO:0006167">
    <property type="term" value="P:AMP biosynthetic process"/>
    <property type="evidence" value="ECO:0007669"/>
    <property type="project" value="TreeGrafter"/>
</dbReference>
<dbReference type="Proteomes" id="UP000237797">
    <property type="component" value="Unassembled WGS sequence"/>
</dbReference>
<dbReference type="SUPFAM" id="SSF55811">
    <property type="entry name" value="Nudix"/>
    <property type="match status" value="1"/>
</dbReference>
<dbReference type="PROSITE" id="PS51462">
    <property type="entry name" value="NUDIX"/>
    <property type="match status" value="1"/>
</dbReference>
<comment type="caution">
    <text evidence="4">The sequence shown here is derived from an EMBL/GenBank/DDBJ whole genome shotgun (WGS) entry which is preliminary data.</text>
</comment>
<protein>
    <submittedName>
        <fullName evidence="4">Diadenosine hexaphosphate hydrolase (ATP-forming)</fullName>
    </submittedName>
</protein>
<dbReference type="PROSITE" id="PS00893">
    <property type="entry name" value="NUDIX_BOX"/>
    <property type="match status" value="1"/>
</dbReference>
<comment type="similarity">
    <text evidence="2">Belongs to the Nudix hydrolase family.</text>
</comment>
<keyword evidence="1 2" id="KW-0378">Hydrolase</keyword>
<gene>
    <name evidence="4" type="ORF">CLV97_10865</name>
</gene>
<feature type="domain" description="Nudix hydrolase" evidence="3">
    <location>
        <begin position="4"/>
        <end position="134"/>
    </location>
</feature>
<dbReference type="Gene3D" id="3.90.79.10">
    <property type="entry name" value="Nucleoside Triphosphate Pyrophosphohydrolase"/>
    <property type="match status" value="1"/>
</dbReference>
<dbReference type="InterPro" id="IPR015797">
    <property type="entry name" value="NUDIX_hydrolase-like_dom_sf"/>
</dbReference>
<keyword evidence="5" id="KW-1185">Reference proteome</keyword>
<evidence type="ECO:0000256" key="2">
    <source>
        <dbReference type="RuleBase" id="RU003476"/>
    </source>
</evidence>
<dbReference type="PRINTS" id="PR00502">
    <property type="entry name" value="NUDIXFAMILY"/>
</dbReference>
<dbReference type="AlphaFoldDB" id="A0A2T0LFV5"/>
<dbReference type="GO" id="GO:0004081">
    <property type="term" value="F:bis(5'-nucleosyl)-tetraphosphatase (asymmetrical) activity"/>
    <property type="evidence" value="ECO:0007669"/>
    <property type="project" value="TreeGrafter"/>
</dbReference>
<dbReference type="EMBL" id="PVNE01000008">
    <property type="protein sequence ID" value="PRX41135.1"/>
    <property type="molecule type" value="Genomic_DNA"/>
</dbReference>
<dbReference type="PANTHER" id="PTHR21340">
    <property type="entry name" value="DIADENOSINE 5,5-P1,P4-TETRAPHOSPHATE PYROPHOSPHOHYDROLASE MUTT"/>
    <property type="match status" value="1"/>
</dbReference>
<dbReference type="CDD" id="cd03673">
    <property type="entry name" value="NUDIX_Ap6A_hydrolase"/>
    <property type="match status" value="1"/>
</dbReference>
<dbReference type="InterPro" id="IPR020476">
    <property type="entry name" value="Nudix_hydrolase"/>
</dbReference>
<proteinExistence type="inferred from homology"/>
<dbReference type="Pfam" id="PF00293">
    <property type="entry name" value="NUDIX"/>
    <property type="match status" value="1"/>
</dbReference>
<organism evidence="4 5">
    <name type="scientific">Planifilum fimeticola</name>
    <dbReference type="NCBI Taxonomy" id="201975"/>
    <lineage>
        <taxon>Bacteria</taxon>
        <taxon>Bacillati</taxon>
        <taxon>Bacillota</taxon>
        <taxon>Bacilli</taxon>
        <taxon>Bacillales</taxon>
        <taxon>Thermoactinomycetaceae</taxon>
        <taxon>Planifilum</taxon>
    </lineage>
</organism>
<evidence type="ECO:0000313" key="4">
    <source>
        <dbReference type="EMBL" id="PRX41135.1"/>
    </source>
</evidence>
<dbReference type="InterPro" id="IPR051325">
    <property type="entry name" value="Nudix_hydrolase_domain"/>
</dbReference>